<proteinExistence type="predicted"/>
<organism evidence="1 2">
    <name type="scientific">Candida boidinii</name>
    <name type="common">Yeast</name>
    <dbReference type="NCBI Taxonomy" id="5477"/>
    <lineage>
        <taxon>Eukaryota</taxon>
        <taxon>Fungi</taxon>
        <taxon>Dikarya</taxon>
        <taxon>Ascomycota</taxon>
        <taxon>Saccharomycotina</taxon>
        <taxon>Pichiomycetes</taxon>
        <taxon>Pichiales</taxon>
        <taxon>Pichiaceae</taxon>
        <taxon>Ogataea</taxon>
        <taxon>Ogataea/Candida clade</taxon>
    </lineage>
</organism>
<comment type="caution">
    <text evidence="1">The sequence shown here is derived from an EMBL/GenBank/DDBJ whole genome shotgun (WGS) entry which is preliminary data.</text>
</comment>
<sequence>MTAMYCFIINLFNSFQNFRKVIHDENSNLLELVLEDDNNENGNIISDVNDIESKIAYNNKLKKAIIDTKINNKPLPNSLIPLKENEMLSYDQSLFDLHVFINLLKHLYQEIYGEIQQNEKISNVDNENTGHDKENENENKNDNKNKKSIKKVLEKKLLSQIQEIQLLKKQKIELENNYDKVLKTMEDWKTFKYKKGKSITDTDKQ</sequence>
<accession>A0ACB5U3S5</accession>
<protein>
    <submittedName>
        <fullName evidence="1">Unnamed protein product</fullName>
    </submittedName>
</protein>
<name>A0ACB5U3S5_CANBO</name>
<gene>
    <name evidence="1" type="ORF">Cboi01_000583900</name>
</gene>
<dbReference type="Proteomes" id="UP001165101">
    <property type="component" value="Unassembled WGS sequence"/>
</dbReference>
<keyword evidence="2" id="KW-1185">Reference proteome</keyword>
<reference evidence="1" key="1">
    <citation type="submission" date="2023-04" db="EMBL/GenBank/DDBJ databases">
        <title>Candida boidinii NBRC 1967.</title>
        <authorList>
            <person name="Ichikawa N."/>
            <person name="Sato H."/>
            <person name="Tonouchi N."/>
        </authorList>
    </citation>
    <scope>NUCLEOTIDE SEQUENCE</scope>
    <source>
        <strain evidence="1">NBRC 1967</strain>
    </source>
</reference>
<evidence type="ECO:0000313" key="1">
    <source>
        <dbReference type="EMBL" id="GMF01411.1"/>
    </source>
</evidence>
<dbReference type="EMBL" id="BSXV01004900">
    <property type="protein sequence ID" value="GMF01411.1"/>
    <property type="molecule type" value="Genomic_DNA"/>
</dbReference>
<evidence type="ECO:0000313" key="2">
    <source>
        <dbReference type="Proteomes" id="UP001165101"/>
    </source>
</evidence>